<feature type="compositionally biased region" description="Polar residues" evidence="8">
    <location>
        <begin position="519"/>
        <end position="530"/>
    </location>
</feature>
<keyword evidence="11" id="KW-1185">Reference proteome</keyword>
<dbReference type="Proteomes" id="UP000604046">
    <property type="component" value="Unassembled WGS sequence"/>
</dbReference>
<dbReference type="PANTHER" id="PTHR12174:SF23">
    <property type="entry name" value="MINOR HISTOCOMPATIBILITY ANTIGEN H13"/>
    <property type="match status" value="1"/>
</dbReference>
<dbReference type="PANTHER" id="PTHR12174">
    <property type="entry name" value="SIGNAL PEPTIDE PEPTIDASE"/>
    <property type="match status" value="1"/>
</dbReference>
<evidence type="ECO:0000256" key="6">
    <source>
        <dbReference type="ARBA" id="ARBA00022989"/>
    </source>
</evidence>
<evidence type="ECO:0000256" key="9">
    <source>
        <dbReference type="SAM" id="Phobius"/>
    </source>
</evidence>
<feature type="transmembrane region" description="Helical" evidence="9">
    <location>
        <begin position="410"/>
        <end position="431"/>
    </location>
</feature>
<comment type="subcellular location">
    <subcellularLocation>
        <location evidence="1">Endoplasmic reticulum membrane</location>
        <topology evidence="1">Multi-pass membrane protein</topology>
    </subcellularLocation>
</comment>
<accession>A0A812MXQ6</accession>
<gene>
    <name evidence="10" type="primary">Hm13</name>
    <name evidence="10" type="ORF">SNAT2548_LOCUS15014</name>
</gene>
<feature type="transmembrane region" description="Helical" evidence="9">
    <location>
        <begin position="355"/>
        <end position="375"/>
    </location>
</feature>
<keyword evidence="6 9" id="KW-1133">Transmembrane helix</keyword>
<organism evidence="10 11">
    <name type="scientific">Symbiodinium natans</name>
    <dbReference type="NCBI Taxonomy" id="878477"/>
    <lineage>
        <taxon>Eukaryota</taxon>
        <taxon>Sar</taxon>
        <taxon>Alveolata</taxon>
        <taxon>Dinophyceae</taxon>
        <taxon>Suessiales</taxon>
        <taxon>Symbiodiniaceae</taxon>
        <taxon>Symbiodinium</taxon>
    </lineage>
</organism>
<evidence type="ECO:0000256" key="7">
    <source>
        <dbReference type="ARBA" id="ARBA00023136"/>
    </source>
</evidence>
<feature type="transmembrane region" description="Helical" evidence="9">
    <location>
        <begin position="261"/>
        <end position="278"/>
    </location>
</feature>
<feature type="region of interest" description="Disordered" evidence="8">
    <location>
        <begin position="518"/>
        <end position="540"/>
    </location>
</feature>
<protein>
    <submittedName>
        <fullName evidence="10">Hm13 protein</fullName>
    </submittedName>
</protein>
<evidence type="ECO:0000256" key="8">
    <source>
        <dbReference type="SAM" id="MobiDB-lite"/>
    </source>
</evidence>
<name>A0A812MXQ6_9DINO</name>
<keyword evidence="7 9" id="KW-0472">Membrane</keyword>
<dbReference type="GO" id="GO:0042500">
    <property type="term" value="F:aspartic endopeptidase activity, intramembrane cleaving"/>
    <property type="evidence" value="ECO:0007669"/>
    <property type="project" value="InterPro"/>
</dbReference>
<dbReference type="OrthoDB" id="29661at2759"/>
<keyword evidence="5" id="KW-0256">Endoplasmic reticulum</keyword>
<evidence type="ECO:0000313" key="10">
    <source>
        <dbReference type="EMBL" id="CAE7283362.1"/>
    </source>
</evidence>
<keyword evidence="4" id="KW-0378">Hydrolase</keyword>
<dbReference type="Pfam" id="PF04258">
    <property type="entry name" value="Peptidase_A22B"/>
    <property type="match status" value="1"/>
</dbReference>
<dbReference type="GO" id="GO:0033619">
    <property type="term" value="P:membrane protein proteolysis"/>
    <property type="evidence" value="ECO:0007669"/>
    <property type="project" value="TreeGrafter"/>
</dbReference>
<feature type="transmembrane region" description="Helical" evidence="9">
    <location>
        <begin position="195"/>
        <end position="215"/>
    </location>
</feature>
<feature type="transmembrane region" description="Helical" evidence="9">
    <location>
        <begin position="235"/>
        <end position="254"/>
    </location>
</feature>
<evidence type="ECO:0000256" key="4">
    <source>
        <dbReference type="ARBA" id="ARBA00022801"/>
    </source>
</evidence>
<evidence type="ECO:0000256" key="2">
    <source>
        <dbReference type="ARBA" id="ARBA00006859"/>
    </source>
</evidence>
<reference evidence="10" key="1">
    <citation type="submission" date="2021-02" db="EMBL/GenBank/DDBJ databases">
        <authorList>
            <person name="Dougan E. K."/>
            <person name="Rhodes N."/>
            <person name="Thang M."/>
            <person name="Chan C."/>
        </authorList>
    </citation>
    <scope>NUCLEOTIDE SEQUENCE</scope>
</reference>
<feature type="transmembrane region" description="Helical" evidence="9">
    <location>
        <begin position="77"/>
        <end position="98"/>
    </location>
</feature>
<comment type="similarity">
    <text evidence="2">Belongs to the peptidase A22B family.</text>
</comment>
<evidence type="ECO:0000256" key="1">
    <source>
        <dbReference type="ARBA" id="ARBA00004477"/>
    </source>
</evidence>
<comment type="caution">
    <text evidence="10">The sequence shown here is derived from an EMBL/GenBank/DDBJ whole genome shotgun (WGS) entry which is preliminary data.</text>
</comment>
<sequence>MALSSHGIGDVGANSDIMHANAPEDEGPTLRKKRSSSPKPKTPLIVAENSGNVQVRTTPQGTKFNRLPKLGGLSSDILTLYGASAGCILVFVFLGEWLRRDIPAGKFEKIDKTLIDIDDFCVHELGPYPKCHPRFGHHVVLEHGIERWVKNSDVSRGGPYPPGHPENPEWLSKSTVLLKQAPGNKFGEFQSHVHLVLLPALCVMLASKQSVWFYIHEQPSRAVTPVVEQQDAFWFPILGSGVLFGLFAIVKLLGHDWLKQAIAIIMVCVCALGVASNIDAIGHLVGKNHSAATLVSMNVEAVSMKLEVSLVDVLGAVVALTLAVTYMSTGHWIVNNVLGFSFCLLGIRSLNLSSYSTGVVLLGGLFVYDVFWVFFSEPIFGSNVMVSVAKGIEAPIKLLLPRDYGGCGDLQFNMLGLGDIAVPGLFMAFLAKWDAVRMADGFSSNFIYLRSALFAYVLSLITTKTVMMAFQHAQPALLYICPYLIIASVCTALARGELADLMGFTISERVEVDTRSEFRGQSLQASTSSEPEVERKNRAD</sequence>
<evidence type="ECO:0000256" key="5">
    <source>
        <dbReference type="ARBA" id="ARBA00022824"/>
    </source>
</evidence>
<dbReference type="GO" id="GO:0006465">
    <property type="term" value="P:signal peptide processing"/>
    <property type="evidence" value="ECO:0007669"/>
    <property type="project" value="TreeGrafter"/>
</dbReference>
<feature type="transmembrane region" description="Helical" evidence="9">
    <location>
        <begin position="313"/>
        <end position="334"/>
    </location>
</feature>
<keyword evidence="3 9" id="KW-0812">Transmembrane</keyword>
<evidence type="ECO:0000256" key="3">
    <source>
        <dbReference type="ARBA" id="ARBA00022692"/>
    </source>
</evidence>
<proteinExistence type="inferred from homology"/>
<dbReference type="EMBL" id="CAJNDS010001835">
    <property type="protein sequence ID" value="CAE7283362.1"/>
    <property type="molecule type" value="Genomic_DNA"/>
</dbReference>
<dbReference type="InterPro" id="IPR007369">
    <property type="entry name" value="Peptidase_A22B_SPP"/>
</dbReference>
<dbReference type="SMART" id="SM00730">
    <property type="entry name" value="PSN"/>
    <property type="match status" value="1"/>
</dbReference>
<feature type="transmembrane region" description="Helical" evidence="9">
    <location>
        <begin position="476"/>
        <end position="494"/>
    </location>
</feature>
<dbReference type="InterPro" id="IPR006639">
    <property type="entry name" value="Preselin/SPP"/>
</dbReference>
<evidence type="ECO:0000313" key="11">
    <source>
        <dbReference type="Proteomes" id="UP000604046"/>
    </source>
</evidence>
<feature type="region of interest" description="Disordered" evidence="8">
    <location>
        <begin position="1"/>
        <end position="44"/>
    </location>
</feature>
<feature type="transmembrane region" description="Helical" evidence="9">
    <location>
        <begin position="452"/>
        <end position="470"/>
    </location>
</feature>
<dbReference type="GO" id="GO:0098554">
    <property type="term" value="C:cytoplasmic side of endoplasmic reticulum membrane"/>
    <property type="evidence" value="ECO:0007669"/>
    <property type="project" value="TreeGrafter"/>
</dbReference>
<dbReference type="GO" id="GO:0098553">
    <property type="term" value="C:lumenal side of endoplasmic reticulum membrane"/>
    <property type="evidence" value="ECO:0007669"/>
    <property type="project" value="TreeGrafter"/>
</dbReference>
<dbReference type="AlphaFoldDB" id="A0A812MXQ6"/>